<proteinExistence type="predicted"/>
<reference evidence="1 2" key="2">
    <citation type="journal article" date="2022" name="Mol. Ecol. Resour.">
        <title>The genomes of chicory, endive, great burdock and yacon provide insights into Asteraceae paleo-polyploidization history and plant inulin production.</title>
        <authorList>
            <person name="Fan W."/>
            <person name="Wang S."/>
            <person name="Wang H."/>
            <person name="Wang A."/>
            <person name="Jiang F."/>
            <person name="Liu H."/>
            <person name="Zhao H."/>
            <person name="Xu D."/>
            <person name="Zhang Y."/>
        </authorList>
    </citation>
    <scope>NUCLEOTIDE SEQUENCE [LARGE SCALE GENOMIC DNA]</scope>
    <source>
        <strain evidence="2">cv. Punajuju</strain>
        <tissue evidence="1">Leaves</tissue>
    </source>
</reference>
<reference evidence="2" key="1">
    <citation type="journal article" date="2022" name="Mol. Ecol. Resour.">
        <title>The genomes of chicory, endive, great burdock and yacon provide insights into Asteraceae palaeo-polyploidization history and plant inulin production.</title>
        <authorList>
            <person name="Fan W."/>
            <person name="Wang S."/>
            <person name="Wang H."/>
            <person name="Wang A."/>
            <person name="Jiang F."/>
            <person name="Liu H."/>
            <person name="Zhao H."/>
            <person name="Xu D."/>
            <person name="Zhang Y."/>
        </authorList>
    </citation>
    <scope>NUCLEOTIDE SEQUENCE [LARGE SCALE GENOMIC DNA]</scope>
    <source>
        <strain evidence="2">cv. Punajuju</strain>
    </source>
</reference>
<name>A0ACB9AHU3_CICIN</name>
<comment type="caution">
    <text evidence="1">The sequence shown here is derived from an EMBL/GenBank/DDBJ whole genome shotgun (WGS) entry which is preliminary data.</text>
</comment>
<protein>
    <submittedName>
        <fullName evidence="1">Uncharacterized protein</fullName>
    </submittedName>
</protein>
<accession>A0ACB9AHU3</accession>
<dbReference type="Proteomes" id="UP001055811">
    <property type="component" value="Linkage Group LG07"/>
</dbReference>
<evidence type="ECO:0000313" key="1">
    <source>
        <dbReference type="EMBL" id="KAI3709437.1"/>
    </source>
</evidence>
<sequence>MVNRKVGRECNDTGLRKIAAASLEKRWTEAIGVGARDSDPLRTRWPSLSSGEEAWSTPEWTVIGARVVRK</sequence>
<keyword evidence="2" id="KW-1185">Reference proteome</keyword>
<organism evidence="1 2">
    <name type="scientific">Cichorium intybus</name>
    <name type="common">Chicory</name>
    <dbReference type="NCBI Taxonomy" id="13427"/>
    <lineage>
        <taxon>Eukaryota</taxon>
        <taxon>Viridiplantae</taxon>
        <taxon>Streptophyta</taxon>
        <taxon>Embryophyta</taxon>
        <taxon>Tracheophyta</taxon>
        <taxon>Spermatophyta</taxon>
        <taxon>Magnoliopsida</taxon>
        <taxon>eudicotyledons</taxon>
        <taxon>Gunneridae</taxon>
        <taxon>Pentapetalae</taxon>
        <taxon>asterids</taxon>
        <taxon>campanulids</taxon>
        <taxon>Asterales</taxon>
        <taxon>Asteraceae</taxon>
        <taxon>Cichorioideae</taxon>
        <taxon>Cichorieae</taxon>
        <taxon>Cichoriinae</taxon>
        <taxon>Cichorium</taxon>
    </lineage>
</organism>
<dbReference type="EMBL" id="CM042015">
    <property type="protein sequence ID" value="KAI3709437.1"/>
    <property type="molecule type" value="Genomic_DNA"/>
</dbReference>
<gene>
    <name evidence="1" type="ORF">L2E82_39199</name>
</gene>
<evidence type="ECO:0000313" key="2">
    <source>
        <dbReference type="Proteomes" id="UP001055811"/>
    </source>
</evidence>